<dbReference type="Proteomes" id="UP000077154">
    <property type="component" value="Unassembled WGS sequence"/>
</dbReference>
<protein>
    <submittedName>
        <fullName evidence="1">Uncharacterized protein</fullName>
    </submittedName>
</protein>
<name>A0A177A853_9PEZI</name>
<reference evidence="1" key="1">
    <citation type="submission" date="2016-03" db="EMBL/GenBank/DDBJ databases">
        <title>Updated assembly of Pseudogymnoascus destructans, the fungus causing white-nose syndrome of bats.</title>
        <authorList>
            <person name="Palmer J.M."/>
            <person name="Drees K.P."/>
            <person name="Foster J.T."/>
            <person name="Lindner D.L."/>
        </authorList>
    </citation>
    <scope>NUCLEOTIDE SEQUENCE [LARGE SCALE GENOMIC DNA]</scope>
    <source>
        <strain evidence="1">20631-21</strain>
    </source>
</reference>
<proteinExistence type="predicted"/>
<accession>A0A177A853</accession>
<sequence>MPGYYARMHGDIHFDYMRLGRYHHHQVQLREHGSTLPPAKKKAWYQQWGMRETEPALFKISPALDIVLSRPPDLVVLAFASIAKSNATTCAWRMKPGQHQDAEKAIFEGRSMYRGLCNAASLASQMKLVHQVLTTATEDFCSVIDSIEQSVQQEFELVTSMMDLKTASGSLNDYIKWRSRPNVHQGAHINDTIGRYGNSFSCNVLHCEDKHK</sequence>
<dbReference type="GeneID" id="36289613"/>
<dbReference type="VEuPathDB" id="FungiDB:GMDG_03300"/>
<dbReference type="RefSeq" id="XP_024323612.1">
    <property type="nucleotide sequence ID" value="XM_024470150.1"/>
</dbReference>
<dbReference type="EMBL" id="KV441397">
    <property type="protein sequence ID" value="OAF58327.1"/>
    <property type="molecule type" value="Genomic_DNA"/>
</dbReference>
<organism evidence="1">
    <name type="scientific">Pseudogymnoascus destructans</name>
    <dbReference type="NCBI Taxonomy" id="655981"/>
    <lineage>
        <taxon>Eukaryota</taxon>
        <taxon>Fungi</taxon>
        <taxon>Dikarya</taxon>
        <taxon>Ascomycota</taxon>
        <taxon>Pezizomycotina</taxon>
        <taxon>Leotiomycetes</taxon>
        <taxon>Thelebolales</taxon>
        <taxon>Thelebolaceae</taxon>
        <taxon>Pseudogymnoascus</taxon>
    </lineage>
</organism>
<dbReference type="OrthoDB" id="4207238at2759"/>
<evidence type="ECO:0000313" key="1">
    <source>
        <dbReference type="EMBL" id="OAF58327.1"/>
    </source>
</evidence>
<gene>
    <name evidence="1" type="ORF">VC83_06554</name>
</gene>
<dbReference type="AlphaFoldDB" id="A0A177A853"/>